<dbReference type="EMBL" id="MASJ01000023">
    <property type="protein sequence ID" value="OCS84675.1"/>
    <property type="molecule type" value="Genomic_DNA"/>
</dbReference>
<evidence type="ECO:0000313" key="2">
    <source>
        <dbReference type="Proteomes" id="UP000093199"/>
    </source>
</evidence>
<gene>
    <name evidence="1" type="ORF">A6M13_03620</name>
</gene>
<sequence length="183" mass="21628">MAKKSYYVVAEEQIQEFEQLNKTIKHSPLYVDLCASVLRPECQLFFDFYIYLTNEDCYVNYERTLNIPLYAYLNEVVSKHPLVKQLKQQQRLNKEMHLVMSMQLNKTLQYVLRDILVEMNIPLPQVIEAITRLEEMPQHEQSAEFIYLQAEVMRALKARFQNEAYLSTCINAAISDAKAFQYL</sequence>
<comment type="caution">
    <text evidence="1">The sequence shown here is derived from an EMBL/GenBank/DDBJ whole genome shotgun (WGS) entry which is preliminary data.</text>
</comment>
<reference evidence="1 2" key="1">
    <citation type="submission" date="2016-07" db="EMBL/GenBank/DDBJ databases">
        <title>Caryophanon tenue genome sequencing.</title>
        <authorList>
            <person name="Verma A."/>
            <person name="Pal Y."/>
            <person name="Krishnamurthi S."/>
        </authorList>
    </citation>
    <scope>NUCLEOTIDE SEQUENCE [LARGE SCALE GENOMIC DNA]</scope>
    <source>
        <strain evidence="1 2">DSM 14152</strain>
    </source>
</reference>
<proteinExistence type="predicted"/>
<dbReference type="Proteomes" id="UP000093199">
    <property type="component" value="Unassembled WGS sequence"/>
</dbReference>
<accession>A0A1C0YC08</accession>
<organism evidence="1 2">
    <name type="scientific">Caryophanon tenue</name>
    <dbReference type="NCBI Taxonomy" id="33978"/>
    <lineage>
        <taxon>Bacteria</taxon>
        <taxon>Bacillati</taxon>
        <taxon>Bacillota</taxon>
        <taxon>Bacilli</taxon>
        <taxon>Bacillales</taxon>
        <taxon>Caryophanaceae</taxon>
        <taxon>Caryophanon</taxon>
    </lineage>
</organism>
<name>A0A1C0YC08_9BACL</name>
<dbReference type="RefSeq" id="WP_066545921.1">
    <property type="nucleotide sequence ID" value="NZ_MASJ01000023.1"/>
</dbReference>
<dbReference type="OrthoDB" id="9846184at2"/>
<keyword evidence="2" id="KW-1185">Reference proteome</keyword>
<dbReference type="AlphaFoldDB" id="A0A1C0YC08"/>
<evidence type="ECO:0000313" key="1">
    <source>
        <dbReference type="EMBL" id="OCS84675.1"/>
    </source>
</evidence>
<protein>
    <submittedName>
        <fullName evidence="1">Uncharacterized protein</fullName>
    </submittedName>
</protein>